<evidence type="ECO:0000313" key="3">
    <source>
        <dbReference type="EMBL" id="ADE76057.1"/>
    </source>
</evidence>
<dbReference type="GO" id="GO:0005737">
    <property type="term" value="C:cytoplasm"/>
    <property type="evidence" value="ECO:0007669"/>
    <property type="project" value="TreeGrafter"/>
</dbReference>
<keyword evidence="1" id="KW-0472">Membrane</keyword>
<dbReference type="InterPro" id="IPR036869">
    <property type="entry name" value="J_dom_sf"/>
</dbReference>
<reference evidence="3" key="1">
    <citation type="submission" date="2010-04" db="EMBL/GenBank/DDBJ databases">
        <authorList>
            <person name="Reid K.E."/>
            <person name="Liao N."/>
            <person name="Chan S."/>
            <person name="Docking R."/>
            <person name="Taylor G."/>
            <person name="Moore R."/>
            <person name="Mayo M."/>
            <person name="Munro S."/>
            <person name="King J."/>
            <person name="Yanchuk A."/>
            <person name="Holt R."/>
            <person name="Jones S."/>
            <person name="Marra M."/>
            <person name="Ritland C.E."/>
            <person name="Ritland K."/>
            <person name="Bohlmann J."/>
        </authorList>
    </citation>
    <scope>NUCLEOTIDE SEQUENCE</scope>
    <source>
        <tissue evidence="3">Buds collected with no treatment. Collection October 2007</tissue>
    </source>
</reference>
<dbReference type="GO" id="GO:0051087">
    <property type="term" value="F:protein-folding chaperone binding"/>
    <property type="evidence" value="ECO:0007669"/>
    <property type="project" value="TreeGrafter"/>
</dbReference>
<protein>
    <recommendedName>
        <fullName evidence="2">J domain-containing protein</fullName>
    </recommendedName>
</protein>
<dbReference type="Gene3D" id="1.10.287.110">
    <property type="entry name" value="DnaJ domain"/>
    <property type="match status" value="1"/>
</dbReference>
<sequence length="136" mass="14941">MTAMRASEAKALLGFGSDAFPTQSEVKAAYRKKVWESHPDRFPPGEKSLAESKFKLVSEAYTCLKTGTISGEPTSSCYVHVVRRGVPKKSMHGNPTLVKIPFAILILGTAVFGGLNATRAYREQRRAYPSHNPFLP</sequence>
<dbReference type="GO" id="GO:0005634">
    <property type="term" value="C:nucleus"/>
    <property type="evidence" value="ECO:0007669"/>
    <property type="project" value="TreeGrafter"/>
</dbReference>
<proteinExistence type="evidence at transcript level"/>
<dbReference type="CDD" id="cd06257">
    <property type="entry name" value="DnaJ"/>
    <property type="match status" value="1"/>
</dbReference>
<dbReference type="InterPro" id="IPR001623">
    <property type="entry name" value="DnaJ_domain"/>
</dbReference>
<dbReference type="PANTHER" id="PTHR43948">
    <property type="entry name" value="DNAJ HOMOLOG SUBFAMILY B"/>
    <property type="match status" value="1"/>
</dbReference>
<accession>D5A938</accession>
<dbReference type="AlphaFoldDB" id="D5A938"/>
<organism evidence="3">
    <name type="scientific">Picea sitchensis</name>
    <name type="common">Sitka spruce</name>
    <name type="synonym">Pinus sitchensis</name>
    <dbReference type="NCBI Taxonomy" id="3332"/>
    <lineage>
        <taxon>Eukaryota</taxon>
        <taxon>Viridiplantae</taxon>
        <taxon>Streptophyta</taxon>
        <taxon>Embryophyta</taxon>
        <taxon>Tracheophyta</taxon>
        <taxon>Spermatophyta</taxon>
        <taxon>Pinopsida</taxon>
        <taxon>Pinidae</taxon>
        <taxon>Conifers I</taxon>
        <taxon>Pinales</taxon>
        <taxon>Pinaceae</taxon>
        <taxon>Picea</taxon>
    </lineage>
</organism>
<feature type="domain" description="J" evidence="2">
    <location>
        <begin position="8"/>
        <end position="69"/>
    </location>
</feature>
<dbReference type="SMART" id="SM00271">
    <property type="entry name" value="DnaJ"/>
    <property type="match status" value="1"/>
</dbReference>
<evidence type="ECO:0000256" key="1">
    <source>
        <dbReference type="SAM" id="Phobius"/>
    </source>
</evidence>
<evidence type="ECO:0000259" key="2">
    <source>
        <dbReference type="PROSITE" id="PS50076"/>
    </source>
</evidence>
<dbReference type="PANTHER" id="PTHR43948:SF14">
    <property type="entry name" value="PROTEIN DNAJ, PUTATIVE-RELATED"/>
    <property type="match status" value="1"/>
</dbReference>
<keyword evidence="1" id="KW-1133">Transmembrane helix</keyword>
<keyword evidence="1" id="KW-0812">Transmembrane</keyword>
<dbReference type="PROSITE" id="PS50076">
    <property type="entry name" value="DNAJ_2"/>
    <property type="match status" value="1"/>
</dbReference>
<dbReference type="GO" id="GO:0051082">
    <property type="term" value="F:unfolded protein binding"/>
    <property type="evidence" value="ECO:0007669"/>
    <property type="project" value="TreeGrafter"/>
</dbReference>
<dbReference type="EMBL" id="BT122691">
    <property type="protein sequence ID" value="ADE76057.1"/>
    <property type="molecule type" value="mRNA"/>
</dbReference>
<feature type="transmembrane region" description="Helical" evidence="1">
    <location>
        <begin position="100"/>
        <end position="118"/>
    </location>
</feature>
<dbReference type="OMA" id="RRTWETH"/>
<dbReference type="Pfam" id="PF00226">
    <property type="entry name" value="DnaJ"/>
    <property type="match status" value="1"/>
</dbReference>
<dbReference type="SUPFAM" id="SSF46565">
    <property type="entry name" value="Chaperone J-domain"/>
    <property type="match status" value="1"/>
</dbReference>
<dbReference type="GO" id="GO:0044183">
    <property type="term" value="F:protein folding chaperone"/>
    <property type="evidence" value="ECO:0007669"/>
    <property type="project" value="TreeGrafter"/>
</dbReference>
<name>D5A938_PICSI</name>